<evidence type="ECO:0000313" key="3">
    <source>
        <dbReference type="Proteomes" id="UP000281708"/>
    </source>
</evidence>
<comment type="caution">
    <text evidence="2">The sequence shown here is derived from an EMBL/GenBank/DDBJ whole genome shotgun (WGS) entry which is preliminary data.</text>
</comment>
<protein>
    <submittedName>
        <fullName evidence="2">Pyridoxamine 5'-phosphate oxidase</fullName>
    </submittedName>
</protein>
<keyword evidence="3" id="KW-1185">Reference proteome</keyword>
<dbReference type="InterPro" id="IPR052917">
    <property type="entry name" value="Stress-Dev_Protein"/>
</dbReference>
<organism evidence="2 3">
    <name type="scientific">Nocardioides mangrovicus</name>
    <dbReference type="NCBI Taxonomy" id="2478913"/>
    <lineage>
        <taxon>Bacteria</taxon>
        <taxon>Bacillati</taxon>
        <taxon>Actinomycetota</taxon>
        <taxon>Actinomycetes</taxon>
        <taxon>Propionibacteriales</taxon>
        <taxon>Nocardioidaceae</taxon>
        <taxon>Nocardioides</taxon>
    </lineage>
</organism>
<dbReference type="RefSeq" id="WP_121805416.1">
    <property type="nucleotide sequence ID" value="NZ_RDBE01000006.1"/>
</dbReference>
<gene>
    <name evidence="2" type="ORF">D9V37_06950</name>
</gene>
<dbReference type="PANTHER" id="PTHR34818:SF1">
    <property type="entry name" value="PROTEIN BLI-3"/>
    <property type="match status" value="1"/>
</dbReference>
<feature type="domain" description="General stress protein FMN-binding split barrel" evidence="1">
    <location>
        <begin position="7"/>
        <end position="150"/>
    </location>
</feature>
<dbReference type="SUPFAM" id="SSF50475">
    <property type="entry name" value="FMN-binding split barrel"/>
    <property type="match status" value="1"/>
</dbReference>
<dbReference type="Gene3D" id="2.30.110.10">
    <property type="entry name" value="Electron Transport, Fmn-binding Protein, Chain A"/>
    <property type="match status" value="1"/>
</dbReference>
<reference evidence="2 3" key="1">
    <citation type="submission" date="2018-10" db="EMBL/GenBank/DDBJ databases">
        <title>Marmoricola sp. 4Q3S-7 whole genome shotgun sequence.</title>
        <authorList>
            <person name="Li F."/>
        </authorList>
    </citation>
    <scope>NUCLEOTIDE SEQUENCE [LARGE SCALE GENOMIC DNA]</scope>
    <source>
        <strain evidence="2 3">4Q3S-7</strain>
    </source>
</reference>
<evidence type="ECO:0000259" key="1">
    <source>
        <dbReference type="Pfam" id="PF16242"/>
    </source>
</evidence>
<sequence length="160" mass="17376">MSEENAHDTVIDLMRQAHVAMLTHVDATGSLVSHPMATQDVDYDGTLRFIARRSSDKVQDLLDHPAVNVSYAGSGSWLSVAGTAKIVNDEAKLAELWDTFTDAWLEGGPEDPENVLIEVEPGTAEYWSAPGGSKVTQLVNLVRTRLSGERAEGENEVVDL</sequence>
<dbReference type="OrthoDB" id="1432662at2"/>
<name>A0A3L8P3I2_9ACTN</name>
<dbReference type="AlphaFoldDB" id="A0A3L8P3I2"/>
<dbReference type="InterPro" id="IPR012349">
    <property type="entry name" value="Split_barrel_FMN-bd"/>
</dbReference>
<dbReference type="InterPro" id="IPR038725">
    <property type="entry name" value="YdaG_split_barrel_FMN-bd"/>
</dbReference>
<dbReference type="Pfam" id="PF16242">
    <property type="entry name" value="Pyrid_ox_like"/>
    <property type="match status" value="1"/>
</dbReference>
<dbReference type="Proteomes" id="UP000281708">
    <property type="component" value="Unassembled WGS sequence"/>
</dbReference>
<proteinExistence type="predicted"/>
<dbReference type="EMBL" id="RDBE01000006">
    <property type="protein sequence ID" value="RLV49651.1"/>
    <property type="molecule type" value="Genomic_DNA"/>
</dbReference>
<dbReference type="PANTHER" id="PTHR34818">
    <property type="entry name" value="PROTEIN BLI-3"/>
    <property type="match status" value="1"/>
</dbReference>
<evidence type="ECO:0000313" key="2">
    <source>
        <dbReference type="EMBL" id="RLV49651.1"/>
    </source>
</evidence>
<accession>A0A3L8P3I2</accession>